<gene>
    <name evidence="2" type="ORF">brsh051_21180</name>
</gene>
<evidence type="ECO:0000313" key="2">
    <source>
        <dbReference type="EMBL" id="BEH02837.1"/>
    </source>
</evidence>
<sequence>MSLPDDPVLLDSYAAIRCPVKVQNHFDTSISSPVGGSMAGVRISSELQAERFASREFIDQMLDRLARVTGALDLRLLAGEDLAVIRDATRDAVGSGVPLIIAPQLPIDYAGHRWGSPSVLVRGADHAEGTPGYLPVHVKPKRMLERHSRAHQLAGSPLATPWHGERLEMTDARLRTGRENDQLQLAHFWRLLEAAGWQSAGEPVAGIIGKDTVRRTFFTEGERASEPALSLASGPGSSGTQMVAWVELSRKQIRTFSRTSSSGWTLRSPLERYDHEHTFRVNLARAARERAHGETGVGPMVRPIFVRECSSCQWWAVCAPILGSDDLSLRIDKSPLDVREVSVLRSLGIQSIHDLATTDLDALLPRYLPEVRHRDHADDRLLLAARRARMISSGVDLERTTRGAIGLPSSQIEIDWDIETSAADRIYLWGFWVAGSDDWQSGRYAWFGEFRDLDAEGEIRLAIQAMSWLTSMLAEHPHTRVYHYSDYEMVHLTKLVQVSKSPELRQALDLLRSAHVDLFTVIRKHFFGAHGLGLKTVAHAGAGFSWRDDSPGGLNSQSWFAEAAHGPDPRTRDDARQRVLDYNEDDVRATAALRAWLRAEHGDQHLDAVHRPAEIFE</sequence>
<accession>A0AAN0K7F1</accession>
<dbReference type="InterPro" id="IPR012337">
    <property type="entry name" value="RNaseH-like_sf"/>
</dbReference>
<evidence type="ECO:0000259" key="1">
    <source>
        <dbReference type="Pfam" id="PF13482"/>
    </source>
</evidence>
<dbReference type="SUPFAM" id="SSF53098">
    <property type="entry name" value="Ribonuclease H-like"/>
    <property type="match status" value="1"/>
</dbReference>
<organism evidence="2 3">
    <name type="scientific">Brooklawnia propionicigenes</name>
    <dbReference type="NCBI Taxonomy" id="3041175"/>
    <lineage>
        <taxon>Bacteria</taxon>
        <taxon>Bacillati</taxon>
        <taxon>Actinomycetota</taxon>
        <taxon>Actinomycetes</taxon>
        <taxon>Propionibacteriales</taxon>
        <taxon>Propionibacteriaceae</taxon>
        <taxon>Brooklawnia</taxon>
    </lineage>
</organism>
<name>A0AAN0K7F1_9ACTN</name>
<protein>
    <submittedName>
        <fullName evidence="2">TM0106 family RecB-like putative nuclease</fullName>
    </submittedName>
</protein>
<feature type="domain" description="YprB ribonuclease H-like" evidence="1">
    <location>
        <begin position="417"/>
        <end position="597"/>
    </location>
</feature>
<dbReference type="InterPro" id="IPR038720">
    <property type="entry name" value="YprB_RNase_H-like_dom"/>
</dbReference>
<dbReference type="Pfam" id="PF13482">
    <property type="entry name" value="RNase_H_2"/>
    <property type="match status" value="1"/>
</dbReference>
<dbReference type="AlphaFoldDB" id="A0AAN0K7F1"/>
<dbReference type="Proteomes" id="UP001431656">
    <property type="component" value="Chromosome"/>
</dbReference>
<dbReference type="InterPro" id="IPR019993">
    <property type="entry name" value="RecB_nuclease_TM0106_put"/>
</dbReference>
<dbReference type="NCBIfam" id="TIGR03491">
    <property type="entry name" value="TM0106 family RecB-like putative nuclease"/>
    <property type="match status" value="1"/>
</dbReference>
<dbReference type="KEGG" id="broo:brsh051_21180"/>
<reference evidence="2" key="1">
    <citation type="journal article" date="2024" name="Int. J. Syst. Evol. Microbiol.">
        <title>Brooklawnia propionicigenes sp. nov., a facultatively anaerobic, propionate-producing bacterium isolated from a methanogenic reactor treating waste from cattle farms.</title>
        <authorList>
            <person name="Akita Y."/>
            <person name="Ueki A."/>
            <person name="Tonouchi A."/>
            <person name="Sugawara Y."/>
            <person name="Honma S."/>
            <person name="Kaku N."/>
            <person name="Ueki K."/>
        </authorList>
    </citation>
    <scope>NUCLEOTIDE SEQUENCE</scope>
    <source>
        <strain evidence="2">SH051</strain>
    </source>
</reference>
<dbReference type="EMBL" id="AP028056">
    <property type="protein sequence ID" value="BEH02837.1"/>
    <property type="molecule type" value="Genomic_DNA"/>
</dbReference>
<keyword evidence="3" id="KW-1185">Reference proteome</keyword>
<evidence type="ECO:0000313" key="3">
    <source>
        <dbReference type="Proteomes" id="UP001431656"/>
    </source>
</evidence>
<proteinExistence type="predicted"/>